<evidence type="ECO:0008006" key="4">
    <source>
        <dbReference type="Google" id="ProtNLM"/>
    </source>
</evidence>
<dbReference type="EMBL" id="JAWWNJ010000064">
    <property type="protein sequence ID" value="KAK7012623.1"/>
    <property type="molecule type" value="Genomic_DNA"/>
</dbReference>
<dbReference type="Proteomes" id="UP001362999">
    <property type="component" value="Unassembled WGS sequence"/>
</dbReference>
<feature type="region of interest" description="Disordered" evidence="1">
    <location>
        <begin position="1"/>
        <end position="40"/>
    </location>
</feature>
<evidence type="ECO:0000256" key="1">
    <source>
        <dbReference type="SAM" id="MobiDB-lite"/>
    </source>
</evidence>
<keyword evidence="3" id="KW-1185">Reference proteome</keyword>
<sequence>MDTQNVEDGERTAAETSENTQNITDENSADVAFTFPPPRPIREMQAGVRQTDLEPFFLTGPDEITGPDENERHNPLELTPYLTPAQRAANRANTLETIAEFTTALHDFLIPKTDPLQRAEVALDQLLDHGELTEAEHAAMMDTNDIDEAERAWERLQAVLHKLCDAADARRARRAAVDQS</sequence>
<evidence type="ECO:0000313" key="2">
    <source>
        <dbReference type="EMBL" id="KAK7012623.1"/>
    </source>
</evidence>
<feature type="compositionally biased region" description="Polar residues" evidence="1">
    <location>
        <begin position="14"/>
        <end position="26"/>
    </location>
</feature>
<reference evidence="2 3" key="1">
    <citation type="journal article" date="2024" name="J Genomics">
        <title>Draft genome sequencing and assembly of Favolaschia claudopus CIRM-BRFM 2984 isolated from oak limbs.</title>
        <authorList>
            <person name="Navarro D."/>
            <person name="Drula E."/>
            <person name="Chaduli D."/>
            <person name="Cazenave R."/>
            <person name="Ahrendt S."/>
            <person name="Wang J."/>
            <person name="Lipzen A."/>
            <person name="Daum C."/>
            <person name="Barry K."/>
            <person name="Grigoriev I.V."/>
            <person name="Favel A."/>
            <person name="Rosso M.N."/>
            <person name="Martin F."/>
        </authorList>
    </citation>
    <scope>NUCLEOTIDE SEQUENCE [LARGE SCALE GENOMIC DNA]</scope>
    <source>
        <strain evidence="2 3">CIRM-BRFM 2984</strain>
    </source>
</reference>
<protein>
    <recommendedName>
        <fullName evidence="4">Mediator of RNA polymerase II transcription subunit 7</fullName>
    </recommendedName>
</protein>
<proteinExistence type="predicted"/>
<organism evidence="2 3">
    <name type="scientific">Favolaschia claudopus</name>
    <dbReference type="NCBI Taxonomy" id="2862362"/>
    <lineage>
        <taxon>Eukaryota</taxon>
        <taxon>Fungi</taxon>
        <taxon>Dikarya</taxon>
        <taxon>Basidiomycota</taxon>
        <taxon>Agaricomycotina</taxon>
        <taxon>Agaricomycetes</taxon>
        <taxon>Agaricomycetidae</taxon>
        <taxon>Agaricales</taxon>
        <taxon>Marasmiineae</taxon>
        <taxon>Mycenaceae</taxon>
        <taxon>Favolaschia</taxon>
    </lineage>
</organism>
<evidence type="ECO:0000313" key="3">
    <source>
        <dbReference type="Proteomes" id="UP001362999"/>
    </source>
</evidence>
<dbReference type="AlphaFoldDB" id="A0AAW0AIG9"/>
<gene>
    <name evidence="2" type="ORF">R3P38DRAFT_3209212</name>
</gene>
<comment type="caution">
    <text evidence="2">The sequence shown here is derived from an EMBL/GenBank/DDBJ whole genome shotgun (WGS) entry which is preliminary data.</text>
</comment>
<accession>A0AAW0AIG9</accession>
<name>A0AAW0AIG9_9AGAR</name>